<dbReference type="Proteomes" id="UP000008963">
    <property type="component" value="Chromosome"/>
</dbReference>
<accession>E1X3J3</accession>
<keyword evidence="2" id="KW-1185">Reference proteome</keyword>
<dbReference type="OrthoDB" id="9964435at2"/>
<gene>
    <name evidence="1" type="ordered locus">BMS_2114</name>
</gene>
<dbReference type="EMBL" id="FQ312005">
    <property type="protein sequence ID" value="CBW26922.1"/>
    <property type="molecule type" value="Genomic_DNA"/>
</dbReference>
<proteinExistence type="predicted"/>
<sequence length="347" mass="38735">MKYFFLITLLCSLQSAHAKREIIKISNLNITTQKKDGATTGQLSATELDVDFGGNKFKARDGGKILNGSVEIKDNKFKAKVSFVTYDTELAPDNPLVTLDQLFVENAQINFDKEEMFFTTKSIKTGTRETSVSAIALQGSCDPKGDASTDIDIVCLNHGDLEAQQAQLKSPTTNILTHNFRAFISPDTIALDSNKLIFSSNNDQTGVERLKANCNNGIKKRFSIDDFIAGCIEQSHIFLDEFSEVKKISKVQLPNKALVDLEDIKYLKFDINNGNFDLRSKIKIFFRLNLKVLGTIEHLVEEHIIKLNIDKASIAGIPAKTLTLMILKLFMEEDSIRIEGDTIYIAL</sequence>
<reference evidence="2" key="1">
    <citation type="journal article" date="2013" name="ISME J.">
        <title>A small predatory core genome in the divergent marine Bacteriovorax marinus SJ and the terrestrial Bdellovibrio bacteriovorus.</title>
        <authorList>
            <person name="Crossman L.C."/>
            <person name="Chen H."/>
            <person name="Cerdeno-Tarraga A.M."/>
            <person name="Brooks K."/>
            <person name="Quail M.A."/>
            <person name="Pineiro S.A."/>
            <person name="Hobley L."/>
            <person name="Sockett R.E."/>
            <person name="Bentley S.D."/>
            <person name="Parkhill J."/>
            <person name="Williams H.N."/>
            <person name="Stine O.C."/>
        </authorList>
    </citation>
    <scope>NUCLEOTIDE SEQUENCE [LARGE SCALE GENOMIC DNA]</scope>
    <source>
        <strain evidence="2">ATCC BAA-682 / DSM 15412 / SJ</strain>
    </source>
</reference>
<dbReference type="AlphaFoldDB" id="E1X3J3"/>
<organism evidence="1 2">
    <name type="scientific">Halobacteriovorax marinus (strain ATCC BAA-682 / DSM 15412 / SJ)</name>
    <name type="common">Bacteriovorax marinus</name>
    <dbReference type="NCBI Taxonomy" id="862908"/>
    <lineage>
        <taxon>Bacteria</taxon>
        <taxon>Pseudomonadati</taxon>
        <taxon>Bdellovibrionota</taxon>
        <taxon>Bacteriovoracia</taxon>
        <taxon>Bacteriovoracales</taxon>
        <taxon>Halobacteriovoraceae</taxon>
        <taxon>Halobacteriovorax</taxon>
    </lineage>
</organism>
<dbReference type="KEGG" id="bmx:BMS_2114"/>
<name>E1X3J3_HALMS</name>
<dbReference type="HOGENOM" id="CLU_798693_0_0_7"/>
<evidence type="ECO:0000313" key="1">
    <source>
        <dbReference type="EMBL" id="CBW26922.1"/>
    </source>
</evidence>
<dbReference type="PATRIC" id="fig|862908.3.peg.2010"/>
<protein>
    <submittedName>
        <fullName evidence="1">Exported protein</fullName>
    </submittedName>
</protein>
<dbReference type="RefSeq" id="WP_014244700.1">
    <property type="nucleotide sequence ID" value="NC_016620.1"/>
</dbReference>
<evidence type="ECO:0000313" key="2">
    <source>
        <dbReference type="Proteomes" id="UP000008963"/>
    </source>
</evidence>